<organism evidence="3 4">
    <name type="scientific">Strongyloides venezuelensis</name>
    <name type="common">Threadworm</name>
    <dbReference type="NCBI Taxonomy" id="75913"/>
    <lineage>
        <taxon>Eukaryota</taxon>
        <taxon>Metazoa</taxon>
        <taxon>Ecdysozoa</taxon>
        <taxon>Nematoda</taxon>
        <taxon>Chromadorea</taxon>
        <taxon>Rhabditida</taxon>
        <taxon>Tylenchina</taxon>
        <taxon>Panagrolaimomorpha</taxon>
        <taxon>Strongyloidoidea</taxon>
        <taxon>Strongyloididae</taxon>
        <taxon>Strongyloides</taxon>
    </lineage>
</organism>
<dbReference type="STRING" id="75913.A0A0K0G2Q1"/>
<dbReference type="Gene3D" id="1.10.510.10">
    <property type="entry name" value="Transferase(Phosphotransferase) domain 1"/>
    <property type="match status" value="1"/>
</dbReference>
<evidence type="ECO:0000259" key="2">
    <source>
        <dbReference type="PROSITE" id="PS50011"/>
    </source>
</evidence>
<dbReference type="PROSITE" id="PS50011">
    <property type="entry name" value="PROTEIN_KINASE_DOM"/>
    <property type="match status" value="1"/>
</dbReference>
<dbReference type="SMART" id="SM00220">
    <property type="entry name" value="S_TKc"/>
    <property type="match status" value="1"/>
</dbReference>
<feature type="compositionally biased region" description="Basic and acidic residues" evidence="1">
    <location>
        <begin position="444"/>
        <end position="461"/>
    </location>
</feature>
<sequence length="487" mass="55263">MPEEGGIKKGDHKQGKALKPSFDVTNNLQGEHLTPVLPLQNDAGEEDGPINLQLGTMVARKYQIIDKLGEGGCGSVYVVKDTTTQIKYAMKSESLKVGEYSVLKLEVQVMKRLGSSSNICQLITSGKNDRYSYMVVSLLGHSLFDLLTTYREFSISTSARAAIQALAGLKQLHDVGFIHRDVKTENLAIGKDNEKRIVFLLDFGLVREYFFVDNNGKVGIRKPREKCQFRGTLKYASIAAQDGGEQGRKDDIWGLLYCVGEFFKRLPWDIDDPDKALVKKIKKETSLQSIFKNMPEMINLGGYLDTLTYYSRPDYKKIFTFFKMEMDRVNAAFEDPYDWELDHRSVPEQLAAAVTRRLKGKDPEEILPSQNNNVVHAEKKITPIKKGKDSKNVGGAKKLFYNSKDVIFSLQRRFKNSKRKRNKVSVDNQIINDNNVIATVTSQKEIETDEKKEEKKEEKMNIPDIPKPCNESPNFYENELGKNDIGF</sequence>
<dbReference type="Pfam" id="PF00069">
    <property type="entry name" value="Pkinase"/>
    <property type="match status" value="1"/>
</dbReference>
<evidence type="ECO:0000256" key="1">
    <source>
        <dbReference type="SAM" id="MobiDB-lite"/>
    </source>
</evidence>
<dbReference type="Proteomes" id="UP000035680">
    <property type="component" value="Unassembled WGS sequence"/>
</dbReference>
<dbReference type="SUPFAM" id="SSF56112">
    <property type="entry name" value="Protein kinase-like (PK-like)"/>
    <property type="match status" value="1"/>
</dbReference>
<accession>A0A0K0G2Q1</accession>
<dbReference type="PANTHER" id="PTHR11909">
    <property type="entry name" value="CASEIN KINASE-RELATED"/>
    <property type="match status" value="1"/>
</dbReference>
<feature type="region of interest" description="Disordered" evidence="1">
    <location>
        <begin position="444"/>
        <end position="487"/>
    </location>
</feature>
<evidence type="ECO:0000313" key="4">
    <source>
        <dbReference type="WBParaSite" id="SVE_1900000.1"/>
    </source>
</evidence>
<dbReference type="GO" id="GO:0005524">
    <property type="term" value="F:ATP binding"/>
    <property type="evidence" value="ECO:0007669"/>
    <property type="project" value="InterPro"/>
</dbReference>
<protein>
    <submittedName>
        <fullName evidence="4">Asator (inferred by orthology to a D. melanogaster protein)</fullName>
    </submittedName>
</protein>
<dbReference type="GO" id="GO:0004672">
    <property type="term" value="F:protein kinase activity"/>
    <property type="evidence" value="ECO:0007669"/>
    <property type="project" value="InterPro"/>
</dbReference>
<dbReference type="InterPro" id="IPR000719">
    <property type="entry name" value="Prot_kinase_dom"/>
</dbReference>
<dbReference type="InterPro" id="IPR011009">
    <property type="entry name" value="Kinase-like_dom_sf"/>
</dbReference>
<reference evidence="3" key="1">
    <citation type="submission" date="2014-07" db="EMBL/GenBank/DDBJ databases">
        <authorList>
            <person name="Martin A.A"/>
            <person name="De Silva N."/>
        </authorList>
    </citation>
    <scope>NUCLEOTIDE SEQUENCE</scope>
</reference>
<dbReference type="InterPro" id="IPR050235">
    <property type="entry name" value="CK1_Ser-Thr_kinase"/>
</dbReference>
<proteinExistence type="predicted"/>
<dbReference type="WBParaSite" id="SVE_1900000.1">
    <property type="protein sequence ID" value="SVE_1900000.1"/>
    <property type="gene ID" value="SVE_1900000"/>
</dbReference>
<name>A0A0K0G2Q1_STRVS</name>
<feature type="domain" description="Protein kinase" evidence="2">
    <location>
        <begin position="62"/>
        <end position="322"/>
    </location>
</feature>
<reference evidence="4" key="2">
    <citation type="submission" date="2015-08" db="UniProtKB">
        <authorList>
            <consortium name="WormBaseParasite"/>
        </authorList>
    </citation>
    <scope>IDENTIFICATION</scope>
</reference>
<keyword evidence="3" id="KW-1185">Reference proteome</keyword>
<evidence type="ECO:0000313" key="3">
    <source>
        <dbReference type="Proteomes" id="UP000035680"/>
    </source>
</evidence>
<dbReference type="AlphaFoldDB" id="A0A0K0G2Q1"/>